<organism evidence="1">
    <name type="scientific">marine sediment metagenome</name>
    <dbReference type="NCBI Taxonomy" id="412755"/>
    <lineage>
        <taxon>unclassified sequences</taxon>
        <taxon>metagenomes</taxon>
        <taxon>ecological metagenomes</taxon>
    </lineage>
</organism>
<evidence type="ECO:0000313" key="1">
    <source>
        <dbReference type="EMBL" id="KKM00807.1"/>
    </source>
</evidence>
<feature type="non-terminal residue" evidence="1">
    <location>
        <position position="180"/>
    </location>
</feature>
<sequence length="180" mass="19084">MSIKTRAQFFQLFTHNSQYMRDLVDTIVPAKNSLGPGPGITDAANVIIKSGVQRFGEIIKTTVMFDMTGLKSGTSDLDIIGEAVTGDDASLFQVKAAEHGTILMGTMTCLEVPASLTDFDLYSATVSTGEHEDLVTDLVETALLTSGAAWTLALVRALSTMPPADGYLYLVNGAADTADD</sequence>
<accession>A0A0F9HCH0</accession>
<comment type="caution">
    <text evidence="1">The sequence shown here is derived from an EMBL/GenBank/DDBJ whole genome shotgun (WGS) entry which is preliminary data.</text>
</comment>
<protein>
    <submittedName>
        <fullName evidence="1">Uncharacterized protein</fullName>
    </submittedName>
</protein>
<dbReference type="AlphaFoldDB" id="A0A0F9HCH0"/>
<gene>
    <name evidence="1" type="ORF">LCGC14_1800770</name>
</gene>
<reference evidence="1" key="1">
    <citation type="journal article" date="2015" name="Nature">
        <title>Complex archaea that bridge the gap between prokaryotes and eukaryotes.</title>
        <authorList>
            <person name="Spang A."/>
            <person name="Saw J.H."/>
            <person name="Jorgensen S.L."/>
            <person name="Zaremba-Niedzwiedzka K."/>
            <person name="Martijn J."/>
            <person name="Lind A.E."/>
            <person name="van Eijk R."/>
            <person name="Schleper C."/>
            <person name="Guy L."/>
            <person name="Ettema T.J."/>
        </authorList>
    </citation>
    <scope>NUCLEOTIDE SEQUENCE</scope>
</reference>
<name>A0A0F9HCH0_9ZZZZ</name>
<proteinExistence type="predicted"/>
<dbReference type="EMBL" id="LAZR01017346">
    <property type="protein sequence ID" value="KKM00807.1"/>
    <property type="molecule type" value="Genomic_DNA"/>
</dbReference>